<evidence type="ECO:0000313" key="3">
    <source>
        <dbReference type="EMBL" id="KAH8696751.1"/>
    </source>
</evidence>
<dbReference type="Proteomes" id="UP001201262">
    <property type="component" value="Unassembled WGS sequence"/>
</dbReference>
<feature type="chain" id="PRO_5042268782" evidence="2">
    <location>
        <begin position="31"/>
        <end position="669"/>
    </location>
</feature>
<evidence type="ECO:0000313" key="4">
    <source>
        <dbReference type="Proteomes" id="UP001201262"/>
    </source>
</evidence>
<keyword evidence="4" id="KW-1185">Reference proteome</keyword>
<dbReference type="InterPro" id="IPR039535">
    <property type="entry name" value="ASST-like"/>
</dbReference>
<dbReference type="InterPro" id="IPR053143">
    <property type="entry name" value="Arylsulfate_ST"/>
</dbReference>
<keyword evidence="2" id="KW-0732">Signal</keyword>
<dbReference type="PANTHER" id="PTHR35340">
    <property type="entry name" value="PQQ ENZYME REPEAT PROTEIN-RELATED"/>
    <property type="match status" value="1"/>
</dbReference>
<dbReference type="PANTHER" id="PTHR35340:SF9">
    <property type="entry name" value="ASST-DOMAIN-CONTAINING PROTEIN"/>
    <property type="match status" value="1"/>
</dbReference>
<comment type="caution">
    <text evidence="3">The sequence shown here is derived from an EMBL/GenBank/DDBJ whole genome shotgun (WGS) entry which is preliminary data.</text>
</comment>
<evidence type="ECO:0000256" key="1">
    <source>
        <dbReference type="SAM" id="Phobius"/>
    </source>
</evidence>
<name>A0AAD4KQC0_9EURO</name>
<keyword evidence="1" id="KW-0812">Transmembrane</keyword>
<dbReference type="AlphaFoldDB" id="A0AAD4KQC0"/>
<feature type="signal peptide" evidence="2">
    <location>
        <begin position="1"/>
        <end position="30"/>
    </location>
</feature>
<reference evidence="3" key="1">
    <citation type="submission" date="2021-12" db="EMBL/GenBank/DDBJ databases">
        <title>Convergent genome expansion in fungi linked to evolution of root-endophyte symbiosis.</title>
        <authorList>
            <consortium name="DOE Joint Genome Institute"/>
            <person name="Ke Y.-H."/>
            <person name="Bonito G."/>
            <person name="Liao H.-L."/>
            <person name="Looney B."/>
            <person name="Rojas-Flechas A."/>
            <person name="Nash J."/>
            <person name="Hameed K."/>
            <person name="Schadt C."/>
            <person name="Martin F."/>
            <person name="Crous P.W."/>
            <person name="Miettinen O."/>
            <person name="Magnuson J.K."/>
            <person name="Labbe J."/>
            <person name="Jacobson D."/>
            <person name="Doktycz M.J."/>
            <person name="Veneault-Fourrey C."/>
            <person name="Kuo A."/>
            <person name="Mondo S."/>
            <person name="Calhoun S."/>
            <person name="Riley R."/>
            <person name="Ohm R."/>
            <person name="LaButti K."/>
            <person name="Andreopoulos B."/>
            <person name="Pangilinan J."/>
            <person name="Nolan M."/>
            <person name="Tritt A."/>
            <person name="Clum A."/>
            <person name="Lipzen A."/>
            <person name="Daum C."/>
            <person name="Barry K."/>
            <person name="Grigoriev I.V."/>
            <person name="Vilgalys R."/>
        </authorList>
    </citation>
    <scope>NUCLEOTIDE SEQUENCE</scope>
    <source>
        <strain evidence="3">PMI_201</strain>
    </source>
</reference>
<feature type="transmembrane region" description="Helical" evidence="1">
    <location>
        <begin position="579"/>
        <end position="601"/>
    </location>
</feature>
<gene>
    <name evidence="3" type="ORF">BGW36DRAFT_428742</name>
</gene>
<evidence type="ECO:0000256" key="2">
    <source>
        <dbReference type="SAM" id="SignalP"/>
    </source>
</evidence>
<dbReference type="GeneID" id="70250882"/>
<keyword evidence="1" id="KW-1133">Transmembrane helix</keyword>
<accession>A0AAD4KQC0</accession>
<keyword evidence="1" id="KW-0472">Membrane</keyword>
<dbReference type="RefSeq" id="XP_046071687.1">
    <property type="nucleotide sequence ID" value="XM_046220595.1"/>
</dbReference>
<proteinExistence type="predicted"/>
<organism evidence="3 4">
    <name type="scientific">Talaromyces proteolyticus</name>
    <dbReference type="NCBI Taxonomy" id="1131652"/>
    <lineage>
        <taxon>Eukaryota</taxon>
        <taxon>Fungi</taxon>
        <taxon>Dikarya</taxon>
        <taxon>Ascomycota</taxon>
        <taxon>Pezizomycotina</taxon>
        <taxon>Eurotiomycetes</taxon>
        <taxon>Eurotiomycetidae</taxon>
        <taxon>Eurotiales</taxon>
        <taxon>Trichocomaceae</taxon>
        <taxon>Talaromyces</taxon>
        <taxon>Talaromyces sect. Bacilispori</taxon>
    </lineage>
</organism>
<dbReference type="EMBL" id="JAJTJA010000007">
    <property type="protein sequence ID" value="KAH8696751.1"/>
    <property type="molecule type" value="Genomic_DNA"/>
</dbReference>
<dbReference type="Pfam" id="PF14269">
    <property type="entry name" value="Arylsulfotran_2"/>
    <property type="match status" value="1"/>
</dbReference>
<sequence>MIIQAFPSFTFSSSIFLLCLFQFIFHGVAGVPTRTFKSRPDLNPPIFVVQHSTPTELSPGYFFVTPSDGENPGPHIFDNYGNLVWTGWGNSGPGISHGMHVCPHEGKDHLCFFQGAQAKGYARGHGLILDNHYRIVRSVQPGGGMSSSDMHEFKPIGDGKTALMTVYQQRQFDMSTWNIKAGMGWVMESIFQEVDVETSEELFEWRSLDHVDPSATYTWPDHTDTSGNGLEAHSSWDYFHINSIDKNADGDYLISSRHTCAVYKVSGKDGSVIWRLHGANPSFRNINFSFSQQHDARWLSENSTHTLLSLYNNGYNGFNQTHVYSSSMVILIDHRDMTATMIKEYAPYANNVIASSQGNTQVLKNKHVVTGWGNTGYVSEHNENGDLIFWALIGNGETMNYRAQKFEWEGYPSDSPAMWTYSKSDNDESPMTFYISWNGATQIKTWRFYGAQNRTGPYTLLSEVSKRGFETSYTHGAFYPWTYAEAVDEKGNVLGLSSDKFTFVPSPGLRDFCTDQLCENTNQYGLPGEEGAQPIVPPMGIKTVPWALDEDVVNRTILSPGHQTLGNKQTGYKFTRGQLAWGIALLGVVIAIVTVLNWIYFRRPHRPQEKFNRLKERNSTEELNNLHVKPQFSSLPSSWWNPRRWMRNEEVSHKYSSLSGQDQQDDIEK</sequence>
<protein>
    <submittedName>
        <fullName evidence="3">ASST-domain-containing protein</fullName>
    </submittedName>
</protein>